<feature type="region of interest" description="Disordered" evidence="1">
    <location>
        <begin position="169"/>
        <end position="233"/>
    </location>
</feature>
<accession>A0A445B147</accession>
<sequence>MTKGGGYVRRPVTRQASKGPPTRSSSKGKPIHIEIDSSDSHDSYDSVEDSLYKPGGEKSSSDDEDSLKISAAKTKKFKSKHASQGHLSKEKRKILLEYDGLVVGESDSGEDDNYFFGGSGMPCVHACAALARAGKRPDEFCHKWLTMDAYNDTYAFHLNPITGQAMWEKSPYNRPQAPKFKKMPGAPKKKRRKDANEDPDGSNKQKTKMKRSYKKAAAAAAKSGNSNPAVHTITTPVVNPTHAIPPAAVPSQVGAHQKIQNEGQAEVELGMSQPIMSQNEDSLQMETSLVQHNARPPKLTTKRMVSQPSSTPPATNVPVDPMQGASSGTATRLASFMKFVPTPGFKPPRKKN</sequence>
<feature type="compositionally biased region" description="Basic and acidic residues" evidence="1">
    <location>
        <begin position="31"/>
        <end position="44"/>
    </location>
</feature>
<dbReference type="EMBL" id="SDMP01000010">
    <property type="protein sequence ID" value="RYR32407.1"/>
    <property type="molecule type" value="Genomic_DNA"/>
</dbReference>
<evidence type="ECO:0000313" key="2">
    <source>
        <dbReference type="EMBL" id="RYR32407.1"/>
    </source>
</evidence>
<evidence type="ECO:0000313" key="3">
    <source>
        <dbReference type="Proteomes" id="UP000289738"/>
    </source>
</evidence>
<feature type="region of interest" description="Disordered" evidence="1">
    <location>
        <begin position="1"/>
        <end position="67"/>
    </location>
</feature>
<feature type="compositionally biased region" description="Basic residues" evidence="1">
    <location>
        <begin position="179"/>
        <end position="193"/>
    </location>
</feature>
<feature type="compositionally biased region" description="Polar residues" evidence="1">
    <location>
        <begin position="223"/>
        <end position="233"/>
    </location>
</feature>
<feature type="compositionally biased region" description="Polar residues" evidence="1">
    <location>
        <begin position="303"/>
        <end position="314"/>
    </location>
</feature>
<dbReference type="AlphaFoldDB" id="A0A445B147"/>
<feature type="compositionally biased region" description="Basic residues" evidence="1">
    <location>
        <begin position="205"/>
        <end position="214"/>
    </location>
</feature>
<gene>
    <name evidence="2" type="ORF">Ahy_A10g046981</name>
</gene>
<dbReference type="Proteomes" id="UP000289738">
    <property type="component" value="Chromosome A10"/>
</dbReference>
<organism evidence="2 3">
    <name type="scientific">Arachis hypogaea</name>
    <name type="common">Peanut</name>
    <dbReference type="NCBI Taxonomy" id="3818"/>
    <lineage>
        <taxon>Eukaryota</taxon>
        <taxon>Viridiplantae</taxon>
        <taxon>Streptophyta</taxon>
        <taxon>Embryophyta</taxon>
        <taxon>Tracheophyta</taxon>
        <taxon>Spermatophyta</taxon>
        <taxon>Magnoliopsida</taxon>
        <taxon>eudicotyledons</taxon>
        <taxon>Gunneridae</taxon>
        <taxon>Pentapetalae</taxon>
        <taxon>rosids</taxon>
        <taxon>fabids</taxon>
        <taxon>Fabales</taxon>
        <taxon>Fabaceae</taxon>
        <taxon>Papilionoideae</taxon>
        <taxon>50 kb inversion clade</taxon>
        <taxon>dalbergioids sensu lato</taxon>
        <taxon>Dalbergieae</taxon>
        <taxon>Pterocarpus clade</taxon>
        <taxon>Arachis</taxon>
    </lineage>
</organism>
<comment type="caution">
    <text evidence="2">The sequence shown here is derived from an EMBL/GenBank/DDBJ whole genome shotgun (WGS) entry which is preliminary data.</text>
</comment>
<name>A0A445B147_ARAHY</name>
<keyword evidence="3" id="KW-1185">Reference proteome</keyword>
<evidence type="ECO:0000256" key="1">
    <source>
        <dbReference type="SAM" id="MobiDB-lite"/>
    </source>
</evidence>
<feature type="region of interest" description="Disordered" evidence="1">
    <location>
        <begin position="293"/>
        <end position="352"/>
    </location>
</feature>
<proteinExistence type="predicted"/>
<protein>
    <submittedName>
        <fullName evidence="2">Uncharacterized protein</fullName>
    </submittedName>
</protein>
<reference evidence="2 3" key="1">
    <citation type="submission" date="2019-01" db="EMBL/GenBank/DDBJ databases">
        <title>Sequencing of cultivated peanut Arachis hypogaea provides insights into genome evolution and oil improvement.</title>
        <authorList>
            <person name="Chen X."/>
        </authorList>
    </citation>
    <scope>NUCLEOTIDE SEQUENCE [LARGE SCALE GENOMIC DNA]</scope>
    <source>
        <strain evidence="3">cv. Fuhuasheng</strain>
        <tissue evidence="2">Leaves</tissue>
    </source>
</reference>